<dbReference type="AlphaFoldDB" id="A0A3E1NLN7"/>
<protein>
    <submittedName>
        <fullName evidence="3">DUF4838 domain-containing protein</fullName>
    </submittedName>
</protein>
<evidence type="ECO:0000256" key="1">
    <source>
        <dbReference type="ARBA" id="ARBA00022801"/>
    </source>
</evidence>
<comment type="caution">
    <text evidence="3">The sequence shown here is derived from an EMBL/GenBank/DDBJ whole genome shotgun (WGS) entry which is preliminary data.</text>
</comment>
<evidence type="ECO:0000313" key="4">
    <source>
        <dbReference type="Proteomes" id="UP000261284"/>
    </source>
</evidence>
<gene>
    <name evidence="3" type="ORF">DXN05_08740</name>
</gene>
<name>A0A3E1NLN7_9BACT</name>
<feature type="chain" id="PRO_5017635222" evidence="2">
    <location>
        <begin position="21"/>
        <end position="754"/>
    </location>
</feature>
<dbReference type="GO" id="GO:0005975">
    <property type="term" value="P:carbohydrate metabolic process"/>
    <property type="evidence" value="ECO:0007669"/>
    <property type="project" value="UniProtKB-ARBA"/>
</dbReference>
<dbReference type="InterPro" id="IPR029018">
    <property type="entry name" value="Hex-like_dom2"/>
</dbReference>
<dbReference type="Proteomes" id="UP000261284">
    <property type="component" value="Unassembled WGS sequence"/>
</dbReference>
<dbReference type="SUPFAM" id="SSF55545">
    <property type="entry name" value="beta-N-acetylhexosaminidase-like domain"/>
    <property type="match status" value="1"/>
</dbReference>
<dbReference type="Gene3D" id="2.60.120.260">
    <property type="entry name" value="Galactose-binding domain-like"/>
    <property type="match status" value="1"/>
</dbReference>
<evidence type="ECO:0000313" key="3">
    <source>
        <dbReference type="EMBL" id="RFM28849.1"/>
    </source>
</evidence>
<organism evidence="3 4">
    <name type="scientific">Deminuibacter soli</name>
    <dbReference type="NCBI Taxonomy" id="2291815"/>
    <lineage>
        <taxon>Bacteria</taxon>
        <taxon>Pseudomonadati</taxon>
        <taxon>Bacteroidota</taxon>
        <taxon>Chitinophagia</taxon>
        <taxon>Chitinophagales</taxon>
        <taxon>Chitinophagaceae</taxon>
        <taxon>Deminuibacter</taxon>
    </lineage>
</organism>
<dbReference type="OrthoDB" id="1099022at2"/>
<dbReference type="EMBL" id="QTJU01000002">
    <property type="protein sequence ID" value="RFM28849.1"/>
    <property type="molecule type" value="Genomic_DNA"/>
</dbReference>
<proteinExistence type="predicted"/>
<evidence type="ECO:0000256" key="2">
    <source>
        <dbReference type="SAM" id="SignalP"/>
    </source>
</evidence>
<sequence>MLRNLMRGIVLLLGVLTTNACHSLPGAITLASGGKSSMSIILPQEATKADKHAAEVLQTYLQQISGARLPVVSETNFKGSQAVYIGKCAASKNIAPGITGEGFAVVTNASGVFIKGASGKAVVYGVYHLLDEYFGCKKYSAATAQVPKQSALTLPAGLQDVQQPAMVYRQTYYPPSNNAEYLEWHRLHQFEDLWGLWGHSFYKLVPPAEYFKSHPEYFSLVNGHRQASQLCLSNEQVYNIAVQNLKKRFADNPDALYWSVSINDDLGYCTCDQCAKTDAEEGGPQGSLIRFVNRIAKTFPGKQFTTLAYLYASHPPKQTKPAPNVYIMLSNIDAYRDKPLRQAPSAAGFRNDLKGWAALTKNIFIWDYTTQFTNYLAPFPDIDLLQNNMQYFRENNVQGVFAQGSGDTYSDMAELASYLQAKLLWNAQADATAVIRNFCDGYYGPAGKYVYEYLQQLQQNRDAAAKPLDIYGNPVNDYNGYLSPAHIDSYSTLLDKAEAVVETDTALLNRVRNVRLSLEYTVLQQSRFFGIDKFGYLQPDDKAGYAVRPNWPARVKRFAEQAKKAGVTELAEGGVNPDAYAAEWQTIFAKGYTPNLALHATVQLANAFAPEYPAKKEQTLVDGVTGYNDFSYNWLCFYGTDLIATLDLGKAINCKSISMHFLDDPRHWIFLPSAIRIETSADGVHFKQAGQLTNTDAVTEEHYNVSIRNNSLQLPSPVNARYIRVSAINQSVLPAWRFRANRKSMLCCDEIYVN</sequence>
<feature type="signal peptide" evidence="2">
    <location>
        <begin position="1"/>
        <end position="20"/>
    </location>
</feature>
<dbReference type="Gene3D" id="3.30.379.10">
    <property type="entry name" value="Chitobiase/beta-hexosaminidase domain 2-like"/>
    <property type="match status" value="1"/>
</dbReference>
<keyword evidence="4" id="KW-1185">Reference proteome</keyword>
<dbReference type="InterPro" id="IPR032287">
    <property type="entry name" value="DUF4838"/>
</dbReference>
<dbReference type="Pfam" id="PF16126">
    <property type="entry name" value="DUF4838"/>
    <property type="match status" value="1"/>
</dbReference>
<reference evidence="3 4" key="1">
    <citation type="submission" date="2018-08" db="EMBL/GenBank/DDBJ databases">
        <title>Chitinophagaceae sp. K23C18032701, a novel bacterium isolated from forest soil.</title>
        <authorList>
            <person name="Wang C."/>
        </authorList>
    </citation>
    <scope>NUCLEOTIDE SEQUENCE [LARGE SCALE GENOMIC DNA]</scope>
    <source>
        <strain evidence="3 4">K23C18032701</strain>
    </source>
</reference>
<dbReference type="RefSeq" id="WP_116846837.1">
    <property type="nucleotide sequence ID" value="NZ_QTJU01000002.1"/>
</dbReference>
<dbReference type="PANTHER" id="PTHR47406:SF2">
    <property type="entry name" value="ALPHA GLUCURONIDASE N-TERMINAL DOMAIN-CONTAINING PROTEIN"/>
    <property type="match status" value="1"/>
</dbReference>
<dbReference type="GO" id="GO:0016787">
    <property type="term" value="F:hydrolase activity"/>
    <property type="evidence" value="ECO:0007669"/>
    <property type="project" value="UniProtKB-KW"/>
</dbReference>
<accession>A0A3E1NLN7</accession>
<keyword evidence="1" id="KW-0378">Hydrolase</keyword>
<keyword evidence="2" id="KW-0732">Signal</keyword>
<dbReference type="PANTHER" id="PTHR47406">
    <property type="entry name" value="COAGULATION FACTOR 5/8 TYPE, C-TERMINAL"/>
    <property type="match status" value="1"/>
</dbReference>